<keyword evidence="1" id="KW-0812">Transmembrane</keyword>
<dbReference type="Proteomes" id="UP000642819">
    <property type="component" value="Unassembled WGS sequence"/>
</dbReference>
<dbReference type="RefSeq" id="WP_189349840.1">
    <property type="nucleotide sequence ID" value="NZ_BMXK01000007.1"/>
</dbReference>
<dbReference type="EMBL" id="BMXK01000007">
    <property type="protein sequence ID" value="GHD07441.1"/>
    <property type="molecule type" value="Genomic_DNA"/>
</dbReference>
<evidence type="ECO:0000313" key="2">
    <source>
        <dbReference type="EMBL" id="GHD07441.1"/>
    </source>
</evidence>
<evidence type="ECO:0000313" key="3">
    <source>
        <dbReference type="Proteomes" id="UP000642819"/>
    </source>
</evidence>
<keyword evidence="3" id="KW-1185">Reference proteome</keyword>
<feature type="transmembrane region" description="Helical" evidence="1">
    <location>
        <begin position="107"/>
        <end position="124"/>
    </location>
</feature>
<comment type="caution">
    <text evidence="2">The sequence shown here is derived from an EMBL/GenBank/DDBJ whole genome shotgun (WGS) entry which is preliminary data.</text>
</comment>
<feature type="transmembrane region" description="Helical" evidence="1">
    <location>
        <begin position="41"/>
        <end position="60"/>
    </location>
</feature>
<name>A0ABQ3GJV5_9MICC</name>
<proteinExistence type="predicted"/>
<reference evidence="3" key="1">
    <citation type="journal article" date="2019" name="Int. J. Syst. Evol. Microbiol.">
        <title>The Global Catalogue of Microorganisms (GCM) 10K type strain sequencing project: providing services to taxonomists for standard genome sequencing and annotation.</title>
        <authorList>
            <consortium name="The Broad Institute Genomics Platform"/>
            <consortium name="The Broad Institute Genome Sequencing Center for Infectious Disease"/>
            <person name="Wu L."/>
            <person name="Ma J."/>
        </authorList>
    </citation>
    <scope>NUCLEOTIDE SEQUENCE [LARGE SCALE GENOMIC DNA]</scope>
    <source>
        <strain evidence="3">KCTC 19466</strain>
    </source>
</reference>
<accession>A0ABQ3GJV5</accession>
<organism evidence="2 3">
    <name type="scientific">Zhihengliuella salsuginis</name>
    <dbReference type="NCBI Taxonomy" id="578222"/>
    <lineage>
        <taxon>Bacteria</taxon>
        <taxon>Bacillati</taxon>
        <taxon>Actinomycetota</taxon>
        <taxon>Actinomycetes</taxon>
        <taxon>Micrococcales</taxon>
        <taxon>Micrococcaceae</taxon>
        <taxon>Zhihengliuella</taxon>
    </lineage>
</organism>
<feature type="transmembrane region" description="Helical" evidence="1">
    <location>
        <begin position="7"/>
        <end position="29"/>
    </location>
</feature>
<feature type="transmembrane region" description="Helical" evidence="1">
    <location>
        <begin position="72"/>
        <end position="95"/>
    </location>
</feature>
<keyword evidence="1" id="KW-0472">Membrane</keyword>
<gene>
    <name evidence="2" type="ORF">GCM10008096_18200</name>
</gene>
<protein>
    <submittedName>
        <fullName evidence="2">Membrane protein</fullName>
    </submittedName>
</protein>
<evidence type="ECO:0000256" key="1">
    <source>
        <dbReference type="SAM" id="Phobius"/>
    </source>
</evidence>
<keyword evidence="1" id="KW-1133">Transmembrane helix</keyword>
<sequence length="148" mass="15508">MSERQTGLGRIIIAVYGVFALSASARAGYQIATDFGEAPVAYLLSALAAVVYIVATLALASKKPGSWALSTGAVVFELVGVLVVGVLSFAVPQLFAHPAVWSHFGNGYGYIPLLLPVLGLWWLFRHRPAEPAGRAGQAAPDRSEEAGA</sequence>